<keyword evidence="3" id="KW-1185">Reference proteome</keyword>
<feature type="region of interest" description="Disordered" evidence="1">
    <location>
        <begin position="86"/>
        <end position="185"/>
    </location>
</feature>
<name>A0AAV7N3E4_PLEWA</name>
<feature type="region of interest" description="Disordered" evidence="1">
    <location>
        <begin position="26"/>
        <end position="74"/>
    </location>
</feature>
<gene>
    <name evidence="2" type="ORF">NDU88_006421</name>
</gene>
<reference evidence="2" key="1">
    <citation type="journal article" date="2022" name="bioRxiv">
        <title>Sequencing and chromosome-scale assembly of the giantPleurodeles waltlgenome.</title>
        <authorList>
            <person name="Brown T."/>
            <person name="Elewa A."/>
            <person name="Iarovenko S."/>
            <person name="Subramanian E."/>
            <person name="Araus A.J."/>
            <person name="Petzold A."/>
            <person name="Susuki M."/>
            <person name="Suzuki K.-i.T."/>
            <person name="Hayashi T."/>
            <person name="Toyoda A."/>
            <person name="Oliveira C."/>
            <person name="Osipova E."/>
            <person name="Leigh N.D."/>
            <person name="Simon A."/>
            <person name="Yun M.H."/>
        </authorList>
    </citation>
    <scope>NUCLEOTIDE SEQUENCE</scope>
    <source>
        <strain evidence="2">20211129_DDA</strain>
        <tissue evidence="2">Liver</tissue>
    </source>
</reference>
<organism evidence="2 3">
    <name type="scientific">Pleurodeles waltl</name>
    <name type="common">Iberian ribbed newt</name>
    <dbReference type="NCBI Taxonomy" id="8319"/>
    <lineage>
        <taxon>Eukaryota</taxon>
        <taxon>Metazoa</taxon>
        <taxon>Chordata</taxon>
        <taxon>Craniata</taxon>
        <taxon>Vertebrata</taxon>
        <taxon>Euteleostomi</taxon>
        <taxon>Amphibia</taxon>
        <taxon>Batrachia</taxon>
        <taxon>Caudata</taxon>
        <taxon>Salamandroidea</taxon>
        <taxon>Salamandridae</taxon>
        <taxon>Pleurodelinae</taxon>
        <taxon>Pleurodeles</taxon>
    </lineage>
</organism>
<feature type="compositionally biased region" description="Basic and acidic residues" evidence="1">
    <location>
        <begin position="86"/>
        <end position="95"/>
    </location>
</feature>
<evidence type="ECO:0000256" key="1">
    <source>
        <dbReference type="SAM" id="MobiDB-lite"/>
    </source>
</evidence>
<evidence type="ECO:0000313" key="3">
    <source>
        <dbReference type="Proteomes" id="UP001066276"/>
    </source>
</evidence>
<dbReference type="EMBL" id="JANPWB010000013">
    <property type="protein sequence ID" value="KAJ1109052.1"/>
    <property type="molecule type" value="Genomic_DNA"/>
</dbReference>
<accession>A0AAV7N3E4</accession>
<sequence length="185" mass="20578">MASSDVFSKKPGRTRLIQHHIRTIGDRVAQQRPYRIPEAKRQVVEQEPQSRGGECDGPFTASRPECPRGTEDSAWLHPEALVERTNEECLPEHSGLHGTQRDAFWCPGEAEEDEEDRRDPFSAADDSYGDSHQQQPKGDDTVGISVTPGSEDQEAETAPVRPRSRKSVAFTGTVSERTVLPSKKD</sequence>
<dbReference type="AlphaFoldDB" id="A0AAV7N3E4"/>
<feature type="compositionally biased region" description="Basic and acidic residues" evidence="1">
    <location>
        <begin position="35"/>
        <end position="44"/>
    </location>
</feature>
<proteinExistence type="predicted"/>
<evidence type="ECO:0000313" key="2">
    <source>
        <dbReference type="EMBL" id="KAJ1109052.1"/>
    </source>
</evidence>
<dbReference type="Proteomes" id="UP001066276">
    <property type="component" value="Chromosome 9"/>
</dbReference>
<comment type="caution">
    <text evidence="2">The sequence shown here is derived from an EMBL/GenBank/DDBJ whole genome shotgun (WGS) entry which is preliminary data.</text>
</comment>
<protein>
    <submittedName>
        <fullName evidence="2">Uncharacterized protein</fullName>
    </submittedName>
</protein>